<sequence length="82" mass="9114">MAPPPIASSPPPSTSRVPTYSFGYRKTLSKGRLILNGLNWIHISDDPCWARRAAGLQAMQEGNERTSAEKTWRGWMAAWEVG</sequence>
<feature type="non-terminal residue" evidence="1">
    <location>
        <position position="82"/>
    </location>
</feature>
<comment type="caution">
    <text evidence="1">The sequence shown here is derived from an EMBL/GenBank/DDBJ whole genome shotgun (WGS) entry which is preliminary data.</text>
</comment>
<keyword evidence="2" id="KW-1185">Reference proteome</keyword>
<evidence type="ECO:0000313" key="2">
    <source>
        <dbReference type="Proteomes" id="UP001595075"/>
    </source>
</evidence>
<evidence type="ECO:0000313" key="1">
    <source>
        <dbReference type="EMBL" id="KAL2062290.1"/>
    </source>
</evidence>
<reference evidence="1 2" key="1">
    <citation type="journal article" date="2024" name="Commun. Biol.">
        <title>Comparative genomic analysis of thermophilic fungi reveals convergent evolutionary adaptations and gene losses.</title>
        <authorList>
            <person name="Steindorff A.S."/>
            <person name="Aguilar-Pontes M.V."/>
            <person name="Robinson A.J."/>
            <person name="Andreopoulos B."/>
            <person name="LaButti K."/>
            <person name="Kuo A."/>
            <person name="Mondo S."/>
            <person name="Riley R."/>
            <person name="Otillar R."/>
            <person name="Haridas S."/>
            <person name="Lipzen A."/>
            <person name="Grimwood J."/>
            <person name="Schmutz J."/>
            <person name="Clum A."/>
            <person name="Reid I.D."/>
            <person name="Moisan M.C."/>
            <person name="Butler G."/>
            <person name="Nguyen T.T.M."/>
            <person name="Dewar K."/>
            <person name="Conant G."/>
            <person name="Drula E."/>
            <person name="Henrissat B."/>
            <person name="Hansel C."/>
            <person name="Singer S."/>
            <person name="Hutchinson M.I."/>
            <person name="de Vries R.P."/>
            <person name="Natvig D.O."/>
            <person name="Powell A.J."/>
            <person name="Tsang A."/>
            <person name="Grigoriev I.V."/>
        </authorList>
    </citation>
    <scope>NUCLEOTIDE SEQUENCE [LARGE SCALE GENOMIC DNA]</scope>
    <source>
        <strain evidence="1 2">CBS 494.80</strain>
    </source>
</reference>
<dbReference type="EMBL" id="JAZHXI010000017">
    <property type="protein sequence ID" value="KAL2062290.1"/>
    <property type="molecule type" value="Genomic_DNA"/>
</dbReference>
<gene>
    <name evidence="1" type="ORF">VTL71DRAFT_6556</name>
</gene>
<dbReference type="Proteomes" id="UP001595075">
    <property type="component" value="Unassembled WGS sequence"/>
</dbReference>
<accession>A0ABR4BX97</accession>
<protein>
    <submittedName>
        <fullName evidence="1">Uncharacterized protein</fullName>
    </submittedName>
</protein>
<organism evidence="1 2">
    <name type="scientific">Oculimacula yallundae</name>
    <dbReference type="NCBI Taxonomy" id="86028"/>
    <lineage>
        <taxon>Eukaryota</taxon>
        <taxon>Fungi</taxon>
        <taxon>Dikarya</taxon>
        <taxon>Ascomycota</taxon>
        <taxon>Pezizomycotina</taxon>
        <taxon>Leotiomycetes</taxon>
        <taxon>Helotiales</taxon>
        <taxon>Ploettnerulaceae</taxon>
        <taxon>Oculimacula</taxon>
    </lineage>
</organism>
<proteinExistence type="predicted"/>
<name>A0ABR4BX97_9HELO</name>